<dbReference type="GO" id="GO:0002183">
    <property type="term" value="P:cytoplasmic translational initiation"/>
    <property type="evidence" value="ECO:0007669"/>
    <property type="project" value="TreeGrafter"/>
</dbReference>
<reference evidence="13" key="1">
    <citation type="submission" date="2021-01" db="EMBL/GenBank/DDBJ databases">
        <authorList>
            <person name="Corre E."/>
            <person name="Pelletier E."/>
            <person name="Niang G."/>
            <person name="Scheremetjew M."/>
            <person name="Finn R."/>
            <person name="Kale V."/>
            <person name="Holt S."/>
            <person name="Cochrane G."/>
            <person name="Meng A."/>
            <person name="Brown T."/>
            <person name="Cohen L."/>
        </authorList>
    </citation>
    <scope>NUCLEOTIDE SEQUENCE</scope>
    <source>
        <strain evidence="13">10249 10 AB</strain>
    </source>
</reference>
<accession>A0A7S4ALA2</accession>
<dbReference type="GO" id="GO:0005851">
    <property type="term" value="C:eukaryotic translation initiation factor 2B complex"/>
    <property type="evidence" value="ECO:0007669"/>
    <property type="project" value="TreeGrafter"/>
</dbReference>
<dbReference type="GO" id="GO:0005829">
    <property type="term" value="C:cytosol"/>
    <property type="evidence" value="ECO:0007669"/>
    <property type="project" value="UniProtKB-SubCell"/>
</dbReference>
<dbReference type="InterPro" id="IPR056729">
    <property type="entry name" value="GMPPB_C"/>
</dbReference>
<dbReference type="InterPro" id="IPR005835">
    <property type="entry name" value="NTP_transferase_dom"/>
</dbReference>
<comment type="similarity">
    <text evidence="2">Belongs to the eIF-2B gamma/epsilon subunits family.</text>
</comment>
<dbReference type="GO" id="GO:0005085">
    <property type="term" value="F:guanyl-nucleotide exchange factor activity"/>
    <property type="evidence" value="ECO:0007669"/>
    <property type="project" value="TreeGrafter"/>
</dbReference>
<evidence type="ECO:0000256" key="6">
    <source>
        <dbReference type="ARBA" id="ARBA00044196"/>
    </source>
</evidence>
<keyword evidence="4" id="KW-0396">Initiation factor</keyword>
<evidence type="ECO:0000256" key="8">
    <source>
        <dbReference type="ARBA" id="ARBA00045373"/>
    </source>
</evidence>
<dbReference type="InterPro" id="IPR011004">
    <property type="entry name" value="Trimer_LpxA-like_sf"/>
</dbReference>
<feature type="domain" description="Mannose-1-phosphate guanyltransferase C-terminal" evidence="12">
    <location>
        <begin position="504"/>
        <end position="558"/>
    </location>
</feature>
<comment type="subunit">
    <text evidence="9">Component of the translation initiation factor 2B (eIF2B) complex which is a heterodecamer of two sets of five different subunits: alpha, beta, gamma, delta and epsilon. Subunits alpha, beta and delta comprise a regulatory subcomplex and subunits epsilon and gamma comprise a catalytic subcomplex. Within the complex, the hexameric regulatory complex resides at the center, with the two heterodimeric catalytic subcomplexes bound on opposite sides.</text>
</comment>
<sequence>MTVPFFNTHPRACAVVLASSKGSRLFPMTTRDIPKHLLPVAGVPSIVRLLESLSAFSQIVIAVAEDDTKTLPTLLGTNKNTDKTAASLVKGPTEEQLMMMTTAMRTTSTSTSTSTTTNNDASTTPCWELKSELKRGQRIHLVKLSSELCDGSIDALRTIEETKLIHPETRVVVFPGDLVILKKNTKFLDALIRPASKDIACTAMLVDFLEQDEHGLPLKESAKAKKGGLSRDKEDIEYIGLSFPQNRSSTSSWLNTSKTSLPRIVVKKLKIDVETDEGTGATPKLVIPKSRLRGRDGGEQLVIRTEWSDVHVYSLAPWVRQLIVARTKNFSSIQADLVPLLISRQYRGKQATFGKSALASLETTKRSGDGEGDSENDSDDPAATNTTGAENIAPNKSSGSVESIVSNGNEDSENSNKQATSSRLSKAAMDNEPYSVLAVVLPAKTTLRANTVPAYLFACKEAVANCGSEEDADVRIPKGSKRNGKFQTLTLEGCDLGSKINMKSSTVGKSVTLGDKCRLNNVVIMDGVTIGEQCSLQNTIIGYGAILGKNCSLNDCQVGPGMEIPSGTKEKGEPFVAGDIMESDGDKIL</sequence>
<dbReference type="Pfam" id="PF25087">
    <property type="entry name" value="GMPPB_C"/>
    <property type="match status" value="1"/>
</dbReference>
<name>A0A7S4ALA2_9STRA</name>
<dbReference type="AlphaFoldDB" id="A0A7S4ALA2"/>
<dbReference type="Gene3D" id="2.160.10.10">
    <property type="entry name" value="Hexapeptide repeat proteins"/>
    <property type="match status" value="1"/>
</dbReference>
<dbReference type="EMBL" id="HBIX01016991">
    <property type="protein sequence ID" value="CAE0719517.1"/>
    <property type="molecule type" value="Transcribed_RNA"/>
</dbReference>
<gene>
    <name evidence="13" type="ORF">PAUS00366_LOCUS12271</name>
</gene>
<keyword evidence="3" id="KW-0963">Cytoplasm</keyword>
<evidence type="ECO:0000256" key="1">
    <source>
        <dbReference type="ARBA" id="ARBA00004514"/>
    </source>
</evidence>
<dbReference type="InterPro" id="IPR051960">
    <property type="entry name" value="eIF2B_gamma"/>
</dbReference>
<dbReference type="SUPFAM" id="SSF51161">
    <property type="entry name" value="Trimeric LpxA-like enzymes"/>
    <property type="match status" value="1"/>
</dbReference>
<dbReference type="Gene3D" id="3.90.550.10">
    <property type="entry name" value="Spore Coat Polysaccharide Biosynthesis Protein SpsA, Chain A"/>
    <property type="match status" value="1"/>
</dbReference>
<evidence type="ECO:0000256" key="7">
    <source>
        <dbReference type="ARBA" id="ARBA00044229"/>
    </source>
</evidence>
<dbReference type="GO" id="GO:0003743">
    <property type="term" value="F:translation initiation factor activity"/>
    <property type="evidence" value="ECO:0007669"/>
    <property type="project" value="UniProtKB-KW"/>
</dbReference>
<evidence type="ECO:0000256" key="10">
    <source>
        <dbReference type="SAM" id="MobiDB-lite"/>
    </source>
</evidence>
<evidence type="ECO:0000256" key="3">
    <source>
        <dbReference type="ARBA" id="ARBA00022490"/>
    </source>
</evidence>
<dbReference type="PANTHER" id="PTHR45989:SF1">
    <property type="entry name" value="TRANSLATION INITIATION FACTOR EIF-2B SUBUNIT GAMMA"/>
    <property type="match status" value="1"/>
</dbReference>
<dbReference type="PANTHER" id="PTHR45989">
    <property type="entry name" value="TRANSLATION INITIATION FACTOR EIF-2B SUBUNIT GAMMA"/>
    <property type="match status" value="1"/>
</dbReference>
<feature type="region of interest" description="Disordered" evidence="10">
    <location>
        <begin position="362"/>
        <end position="427"/>
    </location>
</feature>
<evidence type="ECO:0000259" key="11">
    <source>
        <dbReference type="Pfam" id="PF00483"/>
    </source>
</evidence>
<evidence type="ECO:0000256" key="5">
    <source>
        <dbReference type="ARBA" id="ARBA00022917"/>
    </source>
</evidence>
<feature type="compositionally biased region" description="Polar residues" evidence="10">
    <location>
        <begin position="383"/>
        <end position="424"/>
    </location>
</feature>
<protein>
    <recommendedName>
        <fullName evidence="6">Translation initiation factor eIF2B subunit gamma</fullName>
    </recommendedName>
    <alternativeName>
        <fullName evidence="7">eIF2B GDP-GTP exchange factor subunit gamma</fullName>
    </alternativeName>
</protein>
<evidence type="ECO:0000256" key="4">
    <source>
        <dbReference type="ARBA" id="ARBA00022540"/>
    </source>
</evidence>
<organism evidence="13">
    <name type="scientific">Pseudo-nitzschia australis</name>
    <dbReference type="NCBI Taxonomy" id="44445"/>
    <lineage>
        <taxon>Eukaryota</taxon>
        <taxon>Sar</taxon>
        <taxon>Stramenopiles</taxon>
        <taxon>Ochrophyta</taxon>
        <taxon>Bacillariophyta</taxon>
        <taxon>Bacillariophyceae</taxon>
        <taxon>Bacillariophycidae</taxon>
        <taxon>Bacillariales</taxon>
        <taxon>Bacillariaceae</taxon>
        <taxon>Pseudo-nitzschia</taxon>
    </lineage>
</organism>
<keyword evidence="5" id="KW-0648">Protein biosynthesis</keyword>
<evidence type="ECO:0000256" key="2">
    <source>
        <dbReference type="ARBA" id="ARBA00007878"/>
    </source>
</evidence>
<dbReference type="Pfam" id="PF00483">
    <property type="entry name" value="NTP_transferase"/>
    <property type="match status" value="1"/>
</dbReference>
<feature type="domain" description="Nucleotidyl transferase" evidence="11">
    <location>
        <begin position="14"/>
        <end position="212"/>
    </location>
</feature>
<evidence type="ECO:0000256" key="9">
    <source>
        <dbReference type="ARBA" id="ARBA00046432"/>
    </source>
</evidence>
<evidence type="ECO:0000313" key="13">
    <source>
        <dbReference type="EMBL" id="CAE0719517.1"/>
    </source>
</evidence>
<dbReference type="InterPro" id="IPR029044">
    <property type="entry name" value="Nucleotide-diphossugar_trans"/>
</dbReference>
<evidence type="ECO:0000259" key="12">
    <source>
        <dbReference type="Pfam" id="PF25087"/>
    </source>
</evidence>
<comment type="function">
    <text evidence="8">Acts as a component of the translation initiation factor 2B (eIF2B) complex, which catalyzes the exchange of GDP for GTP on the eukaryotic initiation factor 2 (eIF2) complex gamma subunit. Its guanine nucleotide exchange factor activity is repressed when bound to eIF2 complex phosphorylated on the alpha subunit, thereby limiting the amount of methionyl-initiator methionine tRNA available to the ribosome and consequently global translation is repressed.</text>
</comment>
<comment type="subcellular location">
    <subcellularLocation>
        <location evidence="1">Cytoplasm</location>
        <location evidence="1">Cytosol</location>
    </subcellularLocation>
</comment>
<proteinExistence type="inferred from homology"/>
<dbReference type="SUPFAM" id="SSF53448">
    <property type="entry name" value="Nucleotide-diphospho-sugar transferases"/>
    <property type="match status" value="1"/>
</dbReference>
<feature type="compositionally biased region" description="Acidic residues" evidence="10">
    <location>
        <begin position="370"/>
        <end position="380"/>
    </location>
</feature>